<dbReference type="Proteomes" id="UP000199034">
    <property type="component" value="Unassembled WGS sequence"/>
</dbReference>
<evidence type="ECO:0008006" key="3">
    <source>
        <dbReference type="Google" id="ProtNLM"/>
    </source>
</evidence>
<name>A0A1G7AE31_9ACTN</name>
<dbReference type="AlphaFoldDB" id="A0A1G7AE31"/>
<accession>A0A1G7AE31</accession>
<organism evidence="1 2">
    <name type="scientific">Nocardioides lianchengensis</name>
    <dbReference type="NCBI Taxonomy" id="1045774"/>
    <lineage>
        <taxon>Bacteria</taxon>
        <taxon>Bacillati</taxon>
        <taxon>Actinomycetota</taxon>
        <taxon>Actinomycetes</taxon>
        <taxon>Propionibacteriales</taxon>
        <taxon>Nocardioidaceae</taxon>
        <taxon>Nocardioides</taxon>
    </lineage>
</organism>
<evidence type="ECO:0000313" key="1">
    <source>
        <dbReference type="EMBL" id="SDE13020.1"/>
    </source>
</evidence>
<sequence length="193" mass="20909">MDVGQLMAEQGGVLARYQALIAGMSDAEVDARVADGAWSTVHPGVYAVHGAPFSWHERAWAGVLACWPAALTHESALRAAEGPGRRGRDESVVHVAVARGRSVTTPAGVVVHLLHKFDPRVSWEAGPPRMRYEEAVVDCAAEADTDDDVRALLLDTCGGRGPTRALVREALARRTKHPRRALVNRILRELDRA</sequence>
<reference evidence="1 2" key="1">
    <citation type="submission" date="2016-10" db="EMBL/GenBank/DDBJ databases">
        <authorList>
            <person name="de Groot N.N."/>
        </authorList>
    </citation>
    <scope>NUCLEOTIDE SEQUENCE [LARGE SCALE GENOMIC DNA]</scope>
    <source>
        <strain evidence="1 2">CGMCC 4.6858</strain>
    </source>
</reference>
<dbReference type="OrthoDB" id="5146042at2"/>
<proteinExistence type="predicted"/>
<dbReference type="EMBL" id="FMZM01000015">
    <property type="protein sequence ID" value="SDE13020.1"/>
    <property type="molecule type" value="Genomic_DNA"/>
</dbReference>
<evidence type="ECO:0000313" key="2">
    <source>
        <dbReference type="Proteomes" id="UP000199034"/>
    </source>
</evidence>
<protein>
    <recommendedName>
        <fullName evidence="3">Transcriptional regulator, AbiEi antitoxin, Type IV TA system</fullName>
    </recommendedName>
</protein>
<dbReference type="STRING" id="1045774.SAMN05421872_11581"/>
<dbReference type="RefSeq" id="WP_139175812.1">
    <property type="nucleotide sequence ID" value="NZ_FMZM01000015.1"/>
</dbReference>
<keyword evidence="2" id="KW-1185">Reference proteome</keyword>
<gene>
    <name evidence="1" type="ORF">SAMN05421872_11581</name>
</gene>